<gene>
    <name evidence="1" type="ORF">C1H46_004180</name>
</gene>
<sequence length="99" mass="11632">MEDKNQDQSMSSNPYDMRQHVEFVHAIGVAMRNNCPVAKWCSWKYVLENVKKVVMDQLLCNYTLDDMSEELMKLMEEALKGGYKWWCYGMERKGGPSKQ</sequence>
<accession>A0A540NGN8</accession>
<evidence type="ECO:0000313" key="1">
    <source>
        <dbReference type="EMBL" id="TQE10208.1"/>
    </source>
</evidence>
<name>A0A540NGN8_MALBA</name>
<organism evidence="1 2">
    <name type="scientific">Malus baccata</name>
    <name type="common">Siberian crab apple</name>
    <name type="synonym">Pyrus baccata</name>
    <dbReference type="NCBI Taxonomy" id="106549"/>
    <lineage>
        <taxon>Eukaryota</taxon>
        <taxon>Viridiplantae</taxon>
        <taxon>Streptophyta</taxon>
        <taxon>Embryophyta</taxon>
        <taxon>Tracheophyta</taxon>
        <taxon>Spermatophyta</taxon>
        <taxon>Magnoliopsida</taxon>
        <taxon>eudicotyledons</taxon>
        <taxon>Gunneridae</taxon>
        <taxon>Pentapetalae</taxon>
        <taxon>rosids</taxon>
        <taxon>fabids</taxon>
        <taxon>Rosales</taxon>
        <taxon>Rosaceae</taxon>
        <taxon>Amygdaloideae</taxon>
        <taxon>Maleae</taxon>
        <taxon>Malus</taxon>
    </lineage>
</organism>
<dbReference type="AlphaFoldDB" id="A0A540NGN8"/>
<dbReference type="Proteomes" id="UP000315295">
    <property type="component" value="Unassembled WGS sequence"/>
</dbReference>
<proteinExistence type="predicted"/>
<protein>
    <submittedName>
        <fullName evidence="1">Uncharacterized protein</fullName>
    </submittedName>
</protein>
<comment type="caution">
    <text evidence="1">The sequence shown here is derived from an EMBL/GenBank/DDBJ whole genome shotgun (WGS) entry which is preliminary data.</text>
</comment>
<dbReference type="EMBL" id="VIEB01000045">
    <property type="protein sequence ID" value="TQE10208.1"/>
    <property type="molecule type" value="Genomic_DNA"/>
</dbReference>
<reference evidence="1 2" key="1">
    <citation type="journal article" date="2019" name="G3 (Bethesda)">
        <title>Sequencing of a Wild Apple (Malus baccata) Genome Unravels the Differences Between Cultivated and Wild Apple Species Regarding Disease Resistance and Cold Tolerance.</title>
        <authorList>
            <person name="Chen X."/>
        </authorList>
    </citation>
    <scope>NUCLEOTIDE SEQUENCE [LARGE SCALE GENOMIC DNA]</scope>
    <source>
        <strain evidence="2">cv. Shandingzi</strain>
        <tissue evidence="1">Leaves</tissue>
    </source>
</reference>
<keyword evidence="2" id="KW-1185">Reference proteome</keyword>
<evidence type="ECO:0000313" key="2">
    <source>
        <dbReference type="Proteomes" id="UP000315295"/>
    </source>
</evidence>